<sequence>MHKALHCEVKRILLSLSAAYSNPSALLDQIQAA</sequence>
<accession>A0A6S7A5C7</accession>
<dbReference type="AlphaFoldDB" id="A0A6S7A5C7"/>
<proteinExistence type="predicted"/>
<organism evidence="1 2">
    <name type="scientific">Achromobacter kerstersii</name>
    <dbReference type="NCBI Taxonomy" id="1353890"/>
    <lineage>
        <taxon>Bacteria</taxon>
        <taxon>Pseudomonadati</taxon>
        <taxon>Pseudomonadota</taxon>
        <taxon>Betaproteobacteria</taxon>
        <taxon>Burkholderiales</taxon>
        <taxon>Alcaligenaceae</taxon>
        <taxon>Achromobacter</taxon>
    </lineage>
</organism>
<evidence type="ECO:0000313" key="2">
    <source>
        <dbReference type="Proteomes" id="UP000494269"/>
    </source>
</evidence>
<name>A0A6S7A5C7_9BURK</name>
<reference evidence="1 2" key="1">
    <citation type="submission" date="2020-04" db="EMBL/GenBank/DDBJ databases">
        <authorList>
            <person name="De Canck E."/>
        </authorList>
    </citation>
    <scope>NUCLEOTIDE SEQUENCE [LARGE SCALE GENOMIC DNA]</scope>
    <source>
        <strain evidence="1 2">LMG 3441</strain>
    </source>
</reference>
<gene>
    <name evidence="1" type="ORF">LMG3441_01324</name>
</gene>
<evidence type="ECO:0000313" key="1">
    <source>
        <dbReference type="EMBL" id="CAB3675922.1"/>
    </source>
</evidence>
<protein>
    <submittedName>
        <fullName evidence="1">Uncharacterized protein</fullName>
    </submittedName>
</protein>
<dbReference type="EMBL" id="CADIJQ010000001">
    <property type="protein sequence ID" value="CAB3675922.1"/>
    <property type="molecule type" value="Genomic_DNA"/>
</dbReference>
<dbReference type="Proteomes" id="UP000494269">
    <property type="component" value="Unassembled WGS sequence"/>
</dbReference>
<keyword evidence="2" id="KW-1185">Reference proteome</keyword>